<reference evidence="2 3" key="1">
    <citation type="submission" date="2020-08" db="EMBL/GenBank/DDBJ databases">
        <title>Novel species isolated from subtropical streams in China.</title>
        <authorList>
            <person name="Lu H."/>
        </authorList>
    </citation>
    <scope>NUCLEOTIDE SEQUENCE [LARGE SCALE GENOMIC DNA]</scope>
    <source>
        <strain evidence="2 3">KCTC 52442</strain>
    </source>
</reference>
<keyword evidence="3" id="KW-1185">Reference proteome</keyword>
<sequence length="147" mass="15561">MSTIQKHKRRSSQTLPLVLATSAAVVSLTGCGGETNNLASVRDEYKNLEDCKEDWGSTDPCQPQPAPPNSNAIANTGNTSGGYIYSGRYWGPSYYEGQRDVAQRNILGSRFTGSGSQLSDRAVSRSITRSVSRGGFGSSSRGFSGGG</sequence>
<dbReference type="RefSeq" id="WP_186890107.1">
    <property type="nucleotide sequence ID" value="NZ_JACOFU010000002.1"/>
</dbReference>
<evidence type="ECO:0008006" key="4">
    <source>
        <dbReference type="Google" id="ProtNLM"/>
    </source>
</evidence>
<feature type="region of interest" description="Disordered" evidence="1">
    <location>
        <begin position="51"/>
        <end position="75"/>
    </location>
</feature>
<dbReference type="Proteomes" id="UP000643610">
    <property type="component" value="Unassembled WGS sequence"/>
</dbReference>
<name>A0ABR6XP63_9BURK</name>
<proteinExistence type="predicted"/>
<evidence type="ECO:0000256" key="1">
    <source>
        <dbReference type="SAM" id="MobiDB-lite"/>
    </source>
</evidence>
<comment type="caution">
    <text evidence="2">The sequence shown here is derived from an EMBL/GenBank/DDBJ whole genome shotgun (WGS) entry which is preliminary data.</text>
</comment>
<feature type="compositionally biased region" description="Polar residues" evidence="1">
    <location>
        <begin position="111"/>
        <end position="131"/>
    </location>
</feature>
<feature type="region of interest" description="Disordered" evidence="1">
    <location>
        <begin position="109"/>
        <end position="147"/>
    </location>
</feature>
<feature type="compositionally biased region" description="Low complexity" evidence="1">
    <location>
        <begin position="138"/>
        <end position="147"/>
    </location>
</feature>
<organism evidence="2 3">
    <name type="scientific">Undibacterium amnicola</name>
    <dbReference type="NCBI Taxonomy" id="1834038"/>
    <lineage>
        <taxon>Bacteria</taxon>
        <taxon>Pseudomonadati</taxon>
        <taxon>Pseudomonadota</taxon>
        <taxon>Betaproteobacteria</taxon>
        <taxon>Burkholderiales</taxon>
        <taxon>Oxalobacteraceae</taxon>
        <taxon>Undibacterium</taxon>
    </lineage>
</organism>
<dbReference type="PROSITE" id="PS51257">
    <property type="entry name" value="PROKAR_LIPOPROTEIN"/>
    <property type="match status" value="1"/>
</dbReference>
<dbReference type="EMBL" id="JACOFU010000002">
    <property type="protein sequence ID" value="MBC3831078.1"/>
    <property type="molecule type" value="Genomic_DNA"/>
</dbReference>
<evidence type="ECO:0000313" key="3">
    <source>
        <dbReference type="Proteomes" id="UP000643610"/>
    </source>
</evidence>
<protein>
    <recommendedName>
        <fullName evidence="4">DUF1190 domain-containing protein</fullName>
    </recommendedName>
</protein>
<evidence type="ECO:0000313" key="2">
    <source>
        <dbReference type="EMBL" id="MBC3831078.1"/>
    </source>
</evidence>
<gene>
    <name evidence="2" type="ORF">H8K33_06130</name>
</gene>
<accession>A0ABR6XP63</accession>